<gene>
    <name evidence="1" type="ordered locus">Ccur_10320</name>
</gene>
<accession>C7MP83</accession>
<evidence type="ECO:0000313" key="2">
    <source>
        <dbReference type="Proteomes" id="UP000000954"/>
    </source>
</evidence>
<dbReference type="PROSITE" id="PS51197">
    <property type="entry name" value="HTH_RRF2_2"/>
    <property type="match status" value="1"/>
</dbReference>
<sequence length="167" mass="19136">MKFSISIEHALHCLMYMVDVEENKSIGIRDLAEFQGISASYLSKTFTRLAKAHIVLSSPGVKGGYRLARTPEAISFWDIVEAIEGKDPFFRCQEVRFGSPVLKELGALDANDKSPCLISGVMHQGEAEMKRYLSKKTLRWLHDEVFEHAFTDKQRQLTVEWFARHSW</sequence>
<dbReference type="AlphaFoldDB" id="C7MP83"/>
<dbReference type="GO" id="GO:0005829">
    <property type="term" value="C:cytosol"/>
    <property type="evidence" value="ECO:0007669"/>
    <property type="project" value="TreeGrafter"/>
</dbReference>
<dbReference type="Pfam" id="PF02082">
    <property type="entry name" value="Rrf2"/>
    <property type="match status" value="1"/>
</dbReference>
<dbReference type="HOGENOM" id="CLU_107144_1_0_11"/>
<proteinExistence type="predicted"/>
<dbReference type="InterPro" id="IPR036388">
    <property type="entry name" value="WH-like_DNA-bd_sf"/>
</dbReference>
<organism evidence="1 2">
    <name type="scientific">Cryptobacterium curtum (strain ATCC 700683 / DSM 15641 / CCUG 43107 / 12-3)</name>
    <dbReference type="NCBI Taxonomy" id="469378"/>
    <lineage>
        <taxon>Bacteria</taxon>
        <taxon>Bacillati</taxon>
        <taxon>Actinomycetota</taxon>
        <taxon>Coriobacteriia</taxon>
        <taxon>Eggerthellales</taxon>
        <taxon>Eggerthellaceae</taxon>
        <taxon>Cryptobacterium</taxon>
    </lineage>
</organism>
<name>C7MP83_CRYCD</name>
<dbReference type="SUPFAM" id="SSF46785">
    <property type="entry name" value="Winged helix' DNA-binding domain"/>
    <property type="match status" value="1"/>
</dbReference>
<dbReference type="PANTHER" id="PTHR33221:SF9">
    <property type="entry name" value="RRF2 FAMILY PROTEIN"/>
    <property type="match status" value="1"/>
</dbReference>
<evidence type="ECO:0000313" key="1">
    <source>
        <dbReference type="EMBL" id="ACU94723.1"/>
    </source>
</evidence>
<dbReference type="OrthoDB" id="9808360at2"/>
<dbReference type="RefSeq" id="WP_012803408.1">
    <property type="nucleotide sequence ID" value="NC_013170.1"/>
</dbReference>
<reference evidence="1 2" key="1">
    <citation type="journal article" date="2009" name="Stand. Genomic Sci.">
        <title>Complete genome sequence of Cryptobacterium curtum type strain (12-3).</title>
        <authorList>
            <person name="Mavrommatis K."/>
            <person name="Pukall R."/>
            <person name="Rohde C."/>
            <person name="Chen F."/>
            <person name="Sims D."/>
            <person name="Brettin T."/>
            <person name="Kuske C."/>
            <person name="Detter J.C."/>
            <person name="Han C."/>
            <person name="Lapidus A."/>
            <person name="Copeland A."/>
            <person name="Glavina Del Rio T."/>
            <person name="Nolan M."/>
            <person name="Lucas S."/>
            <person name="Tice H."/>
            <person name="Cheng J.F."/>
            <person name="Bruce D."/>
            <person name="Goodwin L."/>
            <person name="Pitluck S."/>
            <person name="Ovchinnikova G."/>
            <person name="Pati A."/>
            <person name="Ivanova N."/>
            <person name="Chen A."/>
            <person name="Palaniappan K."/>
            <person name="Chain P."/>
            <person name="D'haeseleer P."/>
            <person name="Goker M."/>
            <person name="Bristow J."/>
            <person name="Eisen J.A."/>
            <person name="Markowitz V."/>
            <person name="Hugenholtz P."/>
            <person name="Rohde M."/>
            <person name="Klenk H.P."/>
            <person name="Kyrpides N.C."/>
        </authorList>
    </citation>
    <scope>NUCLEOTIDE SEQUENCE [LARGE SCALE GENOMIC DNA]</scope>
    <source>
        <strain evidence="2">ATCC 700683 / DSM 15641 / 12-3</strain>
    </source>
</reference>
<dbReference type="InterPro" id="IPR000944">
    <property type="entry name" value="Tscrpt_reg_Rrf2"/>
</dbReference>
<dbReference type="PANTHER" id="PTHR33221">
    <property type="entry name" value="WINGED HELIX-TURN-HELIX TRANSCRIPTIONAL REGULATOR, RRF2 FAMILY"/>
    <property type="match status" value="1"/>
</dbReference>
<keyword evidence="2" id="KW-1185">Reference proteome</keyword>
<dbReference type="NCBIfam" id="TIGR00738">
    <property type="entry name" value="rrf2_super"/>
    <property type="match status" value="1"/>
</dbReference>
<dbReference type="STRING" id="469378.Ccur_10320"/>
<dbReference type="EMBL" id="CP001682">
    <property type="protein sequence ID" value="ACU94723.1"/>
    <property type="molecule type" value="Genomic_DNA"/>
</dbReference>
<dbReference type="Proteomes" id="UP000000954">
    <property type="component" value="Chromosome"/>
</dbReference>
<dbReference type="KEGG" id="ccu:Ccur_10320"/>
<dbReference type="InterPro" id="IPR036390">
    <property type="entry name" value="WH_DNA-bd_sf"/>
</dbReference>
<dbReference type="eggNOG" id="COG1959">
    <property type="taxonomic scope" value="Bacteria"/>
</dbReference>
<dbReference type="GO" id="GO:0003700">
    <property type="term" value="F:DNA-binding transcription factor activity"/>
    <property type="evidence" value="ECO:0007669"/>
    <property type="project" value="TreeGrafter"/>
</dbReference>
<dbReference type="Gene3D" id="1.10.10.10">
    <property type="entry name" value="Winged helix-like DNA-binding domain superfamily/Winged helix DNA-binding domain"/>
    <property type="match status" value="1"/>
</dbReference>
<protein>
    <submittedName>
        <fullName evidence="1">Transcriptional regulator, BadM/Rrf2 family</fullName>
    </submittedName>
</protein>